<protein>
    <submittedName>
        <fullName evidence="1">Uncharacterized protein</fullName>
    </submittedName>
</protein>
<comment type="caution">
    <text evidence="1">The sequence shown here is derived from an EMBL/GenBank/DDBJ whole genome shotgun (WGS) entry which is preliminary data.</text>
</comment>
<dbReference type="RefSeq" id="WP_238183529.1">
    <property type="nucleotide sequence ID" value="NZ_BPRB01000174.1"/>
</dbReference>
<dbReference type="EMBL" id="BPRB01000174">
    <property type="protein sequence ID" value="GJE60950.1"/>
    <property type="molecule type" value="Genomic_DNA"/>
</dbReference>
<name>A0ABQ4U568_9HYPH</name>
<evidence type="ECO:0000313" key="1">
    <source>
        <dbReference type="EMBL" id="GJE60950.1"/>
    </source>
</evidence>
<reference evidence="1" key="1">
    <citation type="journal article" date="2021" name="Front. Microbiol.">
        <title>Comprehensive Comparative Genomics and Phenotyping of Methylobacterium Species.</title>
        <authorList>
            <person name="Alessa O."/>
            <person name="Ogura Y."/>
            <person name="Fujitani Y."/>
            <person name="Takami H."/>
            <person name="Hayashi T."/>
            <person name="Sahin N."/>
            <person name="Tani A."/>
        </authorList>
    </citation>
    <scope>NUCLEOTIDE SEQUENCE</scope>
    <source>
        <strain evidence="1">DSM 23632</strain>
    </source>
</reference>
<dbReference type="Proteomes" id="UP001055057">
    <property type="component" value="Unassembled WGS sequence"/>
</dbReference>
<proteinExistence type="predicted"/>
<evidence type="ECO:0000313" key="2">
    <source>
        <dbReference type="Proteomes" id="UP001055057"/>
    </source>
</evidence>
<organism evidence="1 2">
    <name type="scientific">Methylobacterium trifolii</name>
    <dbReference type="NCBI Taxonomy" id="1003092"/>
    <lineage>
        <taxon>Bacteria</taxon>
        <taxon>Pseudomonadati</taxon>
        <taxon>Pseudomonadota</taxon>
        <taxon>Alphaproteobacteria</taxon>
        <taxon>Hyphomicrobiales</taxon>
        <taxon>Methylobacteriaceae</taxon>
        <taxon>Methylobacterium</taxon>
    </lineage>
</organism>
<accession>A0ABQ4U568</accession>
<keyword evidence="2" id="KW-1185">Reference proteome</keyword>
<reference evidence="1" key="2">
    <citation type="submission" date="2021-08" db="EMBL/GenBank/DDBJ databases">
        <authorList>
            <person name="Tani A."/>
            <person name="Ola A."/>
            <person name="Ogura Y."/>
            <person name="Katsura K."/>
            <person name="Hayashi T."/>
        </authorList>
    </citation>
    <scope>NUCLEOTIDE SEQUENCE</scope>
    <source>
        <strain evidence="1">DSM 23632</strain>
    </source>
</reference>
<gene>
    <name evidence="1" type="ORF">MPOCJGCO_3069</name>
</gene>
<sequence length="403" mass="43914">MGTARVAHRHPPVLDGGEARGDIVTYQRDIPRTNRDGMEAEMAAWAGRYVSRGRRAQLMADARASVDDVISYILHAPLPMALPADGGGPRYQVYLHLYFGMTSGGAWWVRAISFGMSESAAHKAGAQQSMTRDRLLEAAERRQAQARPARWKLYFDASDGSGDFALDAKLGQTQVQSLIDSAHELAKSLEPTMKNPIGWDGETDLSLASEATKAVLGPVAGMAKDRLETVATVVDLGGKAFENAQARDGFKLAADGMDVALMAATKNPVTGLASVILGSFLSIAIANDTARVARARANLFSFYIGGFLQKLTDEPFDRPRESARKAMHARGLADAAGLSPASAYQVQLALLHYVATHNVENQWSLQDIDKGWIFPTHYQLNWSPALLARAFVWQINTLRYLTR</sequence>